<comment type="caution">
    <text evidence="2">The sequence shown here is derived from an EMBL/GenBank/DDBJ whole genome shotgun (WGS) entry which is preliminary data.</text>
</comment>
<feature type="compositionally biased region" description="Acidic residues" evidence="1">
    <location>
        <begin position="373"/>
        <end position="383"/>
    </location>
</feature>
<feature type="compositionally biased region" description="Polar residues" evidence="1">
    <location>
        <begin position="434"/>
        <end position="444"/>
    </location>
</feature>
<dbReference type="InterPro" id="IPR036866">
    <property type="entry name" value="RibonucZ/Hydroxyglut_hydro"/>
</dbReference>
<feature type="compositionally biased region" description="Basic and acidic residues" evidence="1">
    <location>
        <begin position="624"/>
        <end position="637"/>
    </location>
</feature>
<sequence>MSQVKTIMKGYIIFHLDNGKYVQDITSDSSINITEYEQEISEKNKQKFGFWLEDKEGVIFKFTKTTENNEKEYCWCYKRKGTTRSSLVIFNNDSETIYEHLKNLPRKKNDIEPWLKREFGEVIIKEQKEIKQEDNHTQKDTDDNSETQKDSQINIQEQKKLEENDENINTIKNDKKASLTDKINTDDKPTKIEEIIEKDKSDITTEQQINEESKGGEIKQNNQENKLKENDNKQNSIEEYKIEIEKSQERNLHIKEEDETIKSEKEENQQIKTSTPPQTEKEIKPQQSCQEEILEKRIANENEKTNINREVEKTQNEDESKEHESNNIENDKKIYLETQPIEETTIKAISKNEDKSGDIQRIGQEGNNKSSEEELNNEEDIKEENERNKKENNDEDSQKKKEEFKKSDELTDTLESINKNKESFETFNNEENTIDNPEIQSENKQQIEEGSQKVNQKQEIIKKEHKIQEIKDDKEKVENSESNTLQEEVLSNSPEELKNNGDIENDNSQKVVEKNITDIKMENIKENEIKVSENVLEETELNITKKPIHETIHDENSNEEEEDKIQQLKKTILEQTSEGKVETIQEEKNEIINEKPQRQQQKEEDTLSEVKVELLQEESTTQEIKTKKEENKQRIINEDEQNEVDTAKIKNEDNSYIKIEKKTMEDEHIEDNENKTETSQDIEDITNIKELNKRQHENNTEGNNNGNDVETKNEDKPIPEESEIEKIITQKQIEETQIEKESNNVESKQLDVENNNTIQLKEEEKNKTELKDNNKEKEEDKFIKDNIEKTQSDSKRKIENHTEADELTKETPNLLDKEEVDNENEEITKIQQTINKEENKEEDKEENKEEVKEEDKEENKEEVKEEDKEENKEEVKEDGIKEENKEEDKEENKEVKEDGIKEENKEENKEEVKEDKQRKSLVSDEGTKGKQQQYTELNEKETIQPSEDENSIIENSEQGYNEDGPKEGTWEISYHMFNVGQGDCALLLIKSYDGNEWVIRKRVLIDAGNQNKLTERNLGKEQYNFLNKILFKVNLNKQSKTFDAIIISHWDADHYKGLLNTGYTTDYLFCPQESIKNEFIKTLQPKKTYIGIDEIFGNSSQLKPVSVIDILFGEREFGKKNHIDIQLIGCDGMVAFKNDLFPSESHSFSTTNRSCLSCLISVRDIHLLTCGDLGINCDDYVRKCIHSMGINQIQIIKVNHHGSETTFSENKFINEFNHQYILFSYGKHDRYKHPSTSVLACALTKFKGTAIATNYPLYSPSYKEIIDEKLIIGSKGITVSMHYNNTYDVRADNFTAHEDLNENKFVRTNPPVEIIEGVENERDIEEETKQKKKEEQTNELKCDDETKEITQKKEDVENNQNEISLSDSSVCSSLILSLPSHENNISKEVTDEVSDSQIDLNINNETVISQTEVYEDNKEKKMTNEEENIYRIVKEMIKGTCLEEYLTPEIIKDCKHYEKEEVVKLLQTMGLEEIIQKNQYYFE</sequence>
<dbReference type="InterPro" id="IPR052159">
    <property type="entry name" value="Competence_DNA_uptake"/>
</dbReference>
<dbReference type="PANTHER" id="PTHR30619">
    <property type="entry name" value="DNA INTERNALIZATION/COMPETENCE PROTEIN COMEC/REC2"/>
    <property type="match status" value="1"/>
</dbReference>
<keyword evidence="3" id="KW-1185">Reference proteome</keyword>
<feature type="compositionally biased region" description="Basic and acidic residues" evidence="1">
    <location>
        <begin position="459"/>
        <end position="479"/>
    </location>
</feature>
<feature type="compositionally biased region" description="Basic and acidic residues" evidence="1">
    <location>
        <begin position="645"/>
        <end position="678"/>
    </location>
</feature>
<gene>
    <name evidence="2" type="ORF">ENUP19_0380G0062</name>
</gene>
<feature type="region of interest" description="Disordered" evidence="1">
    <location>
        <begin position="546"/>
        <end position="607"/>
    </location>
</feature>
<feature type="compositionally biased region" description="Basic and acidic residues" evidence="1">
    <location>
        <begin position="835"/>
        <end position="928"/>
    </location>
</feature>
<feature type="region of interest" description="Disordered" evidence="1">
    <location>
        <begin position="127"/>
        <end position="173"/>
    </location>
</feature>
<feature type="region of interest" description="Disordered" evidence="1">
    <location>
        <begin position="190"/>
        <end position="509"/>
    </location>
</feature>
<reference evidence="2 3" key="1">
    <citation type="journal article" date="2019" name="PLoS Negl. Trop. Dis.">
        <title>Whole genome sequencing of Entamoeba nuttalli reveals mammalian host-related molecular signatures and a novel octapeptide-repeat surface protein.</title>
        <authorList>
            <person name="Tanaka M."/>
            <person name="Makiuchi T."/>
            <person name="Komiyama T."/>
            <person name="Shiina T."/>
            <person name="Osaki K."/>
            <person name="Tachibana H."/>
        </authorList>
    </citation>
    <scope>NUCLEOTIDE SEQUENCE [LARGE SCALE GENOMIC DNA]</scope>
    <source>
        <strain evidence="2 3">P19-061405</strain>
    </source>
</reference>
<feature type="compositionally biased region" description="Basic and acidic residues" evidence="1">
    <location>
        <begin position="127"/>
        <end position="149"/>
    </location>
</feature>
<organism evidence="2 3">
    <name type="scientific">Entamoeba nuttalli</name>
    <dbReference type="NCBI Taxonomy" id="412467"/>
    <lineage>
        <taxon>Eukaryota</taxon>
        <taxon>Amoebozoa</taxon>
        <taxon>Evosea</taxon>
        <taxon>Archamoebae</taxon>
        <taxon>Mastigamoebida</taxon>
        <taxon>Entamoebidae</taxon>
        <taxon>Entamoeba</taxon>
    </lineage>
</organism>
<feature type="compositionally biased region" description="Basic and acidic residues" evidence="1">
    <location>
        <begin position="384"/>
        <end position="409"/>
    </location>
</feature>
<evidence type="ECO:0000313" key="3">
    <source>
        <dbReference type="Proteomes" id="UP001628156"/>
    </source>
</evidence>
<feature type="region of interest" description="Disordered" evidence="1">
    <location>
        <begin position="1325"/>
        <end position="1361"/>
    </location>
</feature>
<feature type="compositionally biased region" description="Polar residues" evidence="1">
    <location>
        <begin position="480"/>
        <end position="494"/>
    </location>
</feature>
<dbReference type="EMBL" id="BAAFRS010000380">
    <property type="protein sequence ID" value="GAB1228232.1"/>
    <property type="molecule type" value="Genomic_DNA"/>
</dbReference>
<dbReference type="Gene3D" id="3.60.15.10">
    <property type="entry name" value="Ribonuclease Z/Hydroxyacylglutathione hydrolase-like"/>
    <property type="match status" value="1"/>
</dbReference>
<feature type="compositionally biased region" description="Basic and acidic residues" evidence="1">
    <location>
        <begin position="686"/>
        <end position="699"/>
    </location>
</feature>
<accession>A0ABQ0DZN2</accession>
<dbReference type="PANTHER" id="PTHR30619:SF1">
    <property type="entry name" value="RECOMBINATION PROTEIN 2"/>
    <property type="match status" value="1"/>
</dbReference>
<evidence type="ECO:0000256" key="1">
    <source>
        <dbReference type="SAM" id="MobiDB-lite"/>
    </source>
</evidence>
<feature type="compositionally biased region" description="Basic and acidic residues" evidence="1">
    <location>
        <begin position="577"/>
        <end position="607"/>
    </location>
</feature>
<evidence type="ECO:0000313" key="2">
    <source>
        <dbReference type="EMBL" id="GAB1228232.1"/>
    </source>
</evidence>
<feature type="compositionally biased region" description="Basic and acidic residues" evidence="1">
    <location>
        <begin position="709"/>
        <end position="751"/>
    </location>
</feature>
<protein>
    <recommendedName>
        <fullName evidence="4">Metallo-beta-lactamase domain-containing protein</fullName>
    </recommendedName>
</protein>
<name>A0ABQ0DZN2_9EUKA</name>
<proteinExistence type="predicted"/>
<evidence type="ECO:0008006" key="4">
    <source>
        <dbReference type="Google" id="ProtNLM"/>
    </source>
</evidence>
<feature type="region of interest" description="Disordered" evidence="1">
    <location>
        <begin position="619"/>
        <end position="966"/>
    </location>
</feature>
<feature type="compositionally biased region" description="Basic and acidic residues" evidence="1">
    <location>
        <begin position="760"/>
        <end position="809"/>
    </location>
</feature>
<dbReference type="Proteomes" id="UP001628156">
    <property type="component" value="Unassembled WGS sequence"/>
</dbReference>
<feature type="compositionally biased region" description="Basic and acidic residues" evidence="1">
    <location>
        <begin position="225"/>
        <end position="269"/>
    </location>
</feature>
<feature type="compositionally biased region" description="Basic and acidic residues" evidence="1">
    <location>
        <begin position="293"/>
        <end position="335"/>
    </location>
</feature>
<feature type="compositionally biased region" description="Basic and acidic residues" evidence="1">
    <location>
        <begin position="190"/>
        <end position="203"/>
    </location>
</feature>
<feature type="compositionally biased region" description="Basic and acidic residues" evidence="1">
    <location>
        <begin position="547"/>
        <end position="556"/>
    </location>
</feature>
<feature type="compositionally biased region" description="Basic and acidic residues" evidence="1">
    <location>
        <begin position="1327"/>
        <end position="1356"/>
    </location>
</feature>
<dbReference type="SUPFAM" id="SSF56281">
    <property type="entry name" value="Metallo-hydrolase/oxidoreductase"/>
    <property type="match status" value="1"/>
</dbReference>